<dbReference type="InterPro" id="IPR026590">
    <property type="entry name" value="Ssirtuin_cat_dom"/>
</dbReference>
<gene>
    <name evidence="7" type="ORF">DI536_32470</name>
</gene>
<protein>
    <recommendedName>
        <fullName evidence="1">protein acetyllysine N-acetyltransferase</fullName>
        <ecNumber evidence="1">2.3.1.286</ecNumber>
    </recommendedName>
</protein>
<evidence type="ECO:0000256" key="3">
    <source>
        <dbReference type="ARBA" id="ARBA00023027"/>
    </source>
</evidence>
<evidence type="ECO:0000256" key="1">
    <source>
        <dbReference type="ARBA" id="ARBA00012928"/>
    </source>
</evidence>
<dbReference type="GO" id="GO:0070403">
    <property type="term" value="F:NAD+ binding"/>
    <property type="evidence" value="ECO:0007669"/>
    <property type="project" value="InterPro"/>
</dbReference>
<keyword evidence="3" id="KW-0520">NAD</keyword>
<dbReference type="NCBIfam" id="NF003738">
    <property type="entry name" value="PRK05333.1"/>
    <property type="match status" value="1"/>
</dbReference>
<dbReference type="GO" id="GO:0017136">
    <property type="term" value="F:histone deacetylase activity, NAD-dependent"/>
    <property type="evidence" value="ECO:0007669"/>
    <property type="project" value="TreeGrafter"/>
</dbReference>
<evidence type="ECO:0000313" key="8">
    <source>
        <dbReference type="Proteomes" id="UP000249061"/>
    </source>
</evidence>
<reference evidence="7 8" key="1">
    <citation type="submission" date="2017-08" db="EMBL/GenBank/DDBJ databases">
        <title>Infants hospitalized years apart are colonized by the same room-sourced microbial strains.</title>
        <authorList>
            <person name="Brooks B."/>
            <person name="Olm M.R."/>
            <person name="Firek B.A."/>
            <person name="Baker R."/>
            <person name="Thomas B.C."/>
            <person name="Morowitz M.J."/>
            <person name="Banfield J.F."/>
        </authorList>
    </citation>
    <scope>NUCLEOTIDE SEQUENCE [LARGE SCALE GENOMIC DNA]</scope>
    <source>
        <strain evidence="7">S2_003_000_R2_14</strain>
    </source>
</reference>
<keyword evidence="4" id="KW-0862">Zinc</keyword>
<keyword evidence="2" id="KW-0808">Transferase</keyword>
<dbReference type="SUPFAM" id="SSF52467">
    <property type="entry name" value="DHS-like NAD/FAD-binding domain"/>
    <property type="match status" value="1"/>
</dbReference>
<evidence type="ECO:0000256" key="4">
    <source>
        <dbReference type="PROSITE-ProRule" id="PRU00236"/>
    </source>
</evidence>
<dbReference type="InterPro" id="IPR003000">
    <property type="entry name" value="Sirtuin"/>
</dbReference>
<feature type="binding site" evidence="4">
    <location>
        <position position="171"/>
    </location>
    <ligand>
        <name>Zn(2+)</name>
        <dbReference type="ChEBI" id="CHEBI:29105"/>
    </ligand>
</feature>
<comment type="caution">
    <text evidence="7">The sequence shown here is derived from an EMBL/GenBank/DDBJ whole genome shotgun (WGS) entry which is preliminary data.</text>
</comment>
<sequence length="276" mass="30401">MADALIRLLRDRRVCVLTGAGISTESGIPDYRGPMAPPRKRPPLQHRDFLTDPSTRARYWARSLLGWPRFRDFAPNAAHDALARWNAVTGVITQNVDRLHHKAGQSNVLELHGALADVTCLTCTAHMHRDELQLLLERNNPHALDWKHTLLADGDAELPDSVVDGFHVPSCLQCGGVLKPDVVFFGDSVPPARLDVAWRHLEEAEALFVIGTSLTVFSGYRFVLRAKERRLPIAVMNVGPTRADADATVKVEAWAAQELPRVVAQLSSGSSSSSRS</sequence>
<dbReference type="EC" id="2.3.1.286" evidence="1"/>
<dbReference type="InterPro" id="IPR026591">
    <property type="entry name" value="Sirtuin_cat_small_dom_sf"/>
</dbReference>
<dbReference type="EMBL" id="QFQP01000045">
    <property type="protein sequence ID" value="PZR05388.1"/>
    <property type="molecule type" value="Genomic_DNA"/>
</dbReference>
<feature type="binding site" evidence="4">
    <location>
        <position position="174"/>
    </location>
    <ligand>
        <name>Zn(2+)</name>
        <dbReference type="ChEBI" id="CHEBI:29105"/>
    </ligand>
</feature>
<feature type="region of interest" description="Disordered" evidence="5">
    <location>
        <begin position="28"/>
        <end position="48"/>
    </location>
</feature>
<evidence type="ECO:0000259" key="6">
    <source>
        <dbReference type="PROSITE" id="PS50305"/>
    </source>
</evidence>
<dbReference type="PANTHER" id="PTHR11085">
    <property type="entry name" value="NAD-DEPENDENT PROTEIN DEACYLASE SIRTUIN-5, MITOCHONDRIAL-RELATED"/>
    <property type="match status" value="1"/>
</dbReference>
<dbReference type="Pfam" id="PF02146">
    <property type="entry name" value="SIR2"/>
    <property type="match status" value="1"/>
</dbReference>
<dbReference type="GO" id="GO:0046872">
    <property type="term" value="F:metal ion binding"/>
    <property type="evidence" value="ECO:0007669"/>
    <property type="project" value="UniProtKB-KW"/>
</dbReference>
<feature type="active site" description="Proton acceptor" evidence="4">
    <location>
        <position position="112"/>
    </location>
</feature>
<organism evidence="7 8">
    <name type="scientific">Archangium gephyra</name>
    <dbReference type="NCBI Taxonomy" id="48"/>
    <lineage>
        <taxon>Bacteria</taxon>
        <taxon>Pseudomonadati</taxon>
        <taxon>Myxococcota</taxon>
        <taxon>Myxococcia</taxon>
        <taxon>Myxococcales</taxon>
        <taxon>Cystobacterineae</taxon>
        <taxon>Archangiaceae</taxon>
        <taxon>Archangium</taxon>
    </lineage>
</organism>
<feature type="domain" description="Deacetylase sirtuin-type" evidence="6">
    <location>
        <begin position="1"/>
        <end position="269"/>
    </location>
</feature>
<dbReference type="AlphaFoldDB" id="A0A2W5U8W3"/>
<dbReference type="PROSITE" id="PS50305">
    <property type="entry name" value="SIRTUIN"/>
    <property type="match status" value="1"/>
</dbReference>
<dbReference type="Gene3D" id="3.30.1600.10">
    <property type="entry name" value="SIR2/SIRT2 'Small Domain"/>
    <property type="match status" value="1"/>
</dbReference>
<evidence type="ECO:0000256" key="5">
    <source>
        <dbReference type="SAM" id="MobiDB-lite"/>
    </source>
</evidence>
<feature type="binding site" evidence="4">
    <location>
        <position position="123"/>
    </location>
    <ligand>
        <name>Zn(2+)</name>
        <dbReference type="ChEBI" id="CHEBI:29105"/>
    </ligand>
</feature>
<evidence type="ECO:0000313" key="7">
    <source>
        <dbReference type="EMBL" id="PZR05388.1"/>
    </source>
</evidence>
<dbReference type="InterPro" id="IPR050134">
    <property type="entry name" value="NAD-dep_sirtuin_deacylases"/>
</dbReference>
<dbReference type="Gene3D" id="3.40.50.1220">
    <property type="entry name" value="TPP-binding domain"/>
    <property type="match status" value="1"/>
</dbReference>
<feature type="binding site" evidence="4">
    <location>
        <position position="120"/>
    </location>
    <ligand>
        <name>Zn(2+)</name>
        <dbReference type="ChEBI" id="CHEBI:29105"/>
    </ligand>
</feature>
<proteinExistence type="predicted"/>
<dbReference type="InterPro" id="IPR029035">
    <property type="entry name" value="DHS-like_NAD/FAD-binding_dom"/>
</dbReference>
<keyword evidence="4" id="KW-0479">Metal-binding</keyword>
<dbReference type="PANTHER" id="PTHR11085:SF10">
    <property type="entry name" value="NAD-DEPENDENT PROTEIN DEACYLASE SIRTUIN-5, MITOCHONDRIAL-RELATED"/>
    <property type="match status" value="1"/>
</dbReference>
<dbReference type="Proteomes" id="UP000249061">
    <property type="component" value="Unassembled WGS sequence"/>
</dbReference>
<evidence type="ECO:0000256" key="2">
    <source>
        <dbReference type="ARBA" id="ARBA00022679"/>
    </source>
</evidence>
<accession>A0A2W5U8W3</accession>
<name>A0A2W5U8W3_9BACT</name>